<evidence type="ECO:0000313" key="1">
    <source>
        <dbReference type="EMBL" id="TCS61469.1"/>
    </source>
</evidence>
<protein>
    <recommendedName>
        <fullName evidence="3">Sulfotransferase family protein</fullName>
    </recommendedName>
</protein>
<dbReference type="RefSeq" id="WP_132246361.1">
    <property type="nucleotide sequence ID" value="NZ_SLZU01000011.1"/>
</dbReference>
<comment type="caution">
    <text evidence="1">The sequence shown here is derived from an EMBL/GenBank/DDBJ whole genome shotgun (WGS) entry which is preliminary data.</text>
</comment>
<evidence type="ECO:0008006" key="3">
    <source>
        <dbReference type="Google" id="ProtNLM"/>
    </source>
</evidence>
<accession>A0A4R3J6E6</accession>
<dbReference type="OrthoDB" id="7856344at2"/>
<gene>
    <name evidence="1" type="ORF">EDD52_11166</name>
</gene>
<keyword evidence="2" id="KW-1185">Reference proteome</keyword>
<dbReference type="EMBL" id="SLZU01000011">
    <property type="protein sequence ID" value="TCS61469.1"/>
    <property type="molecule type" value="Genomic_DNA"/>
</dbReference>
<dbReference type="AlphaFoldDB" id="A0A4R3J6E6"/>
<reference evidence="1 2" key="1">
    <citation type="submission" date="2019-03" db="EMBL/GenBank/DDBJ databases">
        <title>Genomic Encyclopedia of Type Strains, Phase IV (KMG-IV): sequencing the most valuable type-strain genomes for metagenomic binning, comparative biology and taxonomic classification.</title>
        <authorList>
            <person name="Goeker M."/>
        </authorList>
    </citation>
    <scope>NUCLEOTIDE SEQUENCE [LARGE SCALE GENOMIC DNA]</scope>
    <source>
        <strain evidence="1 2">DSM 104836</strain>
    </source>
</reference>
<sequence>MIVGNDWIWLHVPKCAGSATEKVLRQLYSKDPTFKFDEINPPGRTPPQVKKPRMAFASRDAATSERGVGRHNPVIWHQSIAQRRELDSSFDAGSRRVFGNIRRLPSWILSRVHFEVQRSDAGGVVTRGMLVRGKYRNRPVKGQKLGRPVKADATIGKFASEVTDWIRSENLIDDLSALIGVDAARVPLAKSQVNRGRIDYIRDLNFWFCQEEIDLMYAENPIWADLEKRVYGDLLRLDD</sequence>
<organism evidence="1 2">
    <name type="scientific">Primorskyibacter sedentarius</name>
    <dbReference type="NCBI Taxonomy" id="745311"/>
    <lineage>
        <taxon>Bacteria</taxon>
        <taxon>Pseudomonadati</taxon>
        <taxon>Pseudomonadota</taxon>
        <taxon>Alphaproteobacteria</taxon>
        <taxon>Rhodobacterales</taxon>
        <taxon>Roseobacteraceae</taxon>
        <taxon>Primorskyibacter</taxon>
    </lineage>
</organism>
<name>A0A4R3J6E6_9RHOB</name>
<evidence type="ECO:0000313" key="2">
    <source>
        <dbReference type="Proteomes" id="UP000295696"/>
    </source>
</evidence>
<proteinExistence type="predicted"/>
<dbReference type="Proteomes" id="UP000295696">
    <property type="component" value="Unassembled WGS sequence"/>
</dbReference>